<accession>K0SR69</accession>
<feature type="domain" description="Trichome birefringence-like C-terminal" evidence="4">
    <location>
        <begin position="730"/>
        <end position="987"/>
    </location>
</feature>
<feature type="compositionally biased region" description="Low complexity" evidence="2">
    <location>
        <begin position="113"/>
        <end position="125"/>
    </location>
</feature>
<dbReference type="InterPro" id="IPR026057">
    <property type="entry name" value="TBL_C"/>
</dbReference>
<evidence type="ECO:0000313" key="6">
    <source>
        <dbReference type="Proteomes" id="UP000266841"/>
    </source>
</evidence>
<evidence type="ECO:0000256" key="2">
    <source>
        <dbReference type="SAM" id="MobiDB-lite"/>
    </source>
</evidence>
<protein>
    <recommendedName>
        <fullName evidence="4">Trichome birefringence-like C-terminal domain-containing protein</fullName>
    </recommendedName>
</protein>
<feature type="transmembrane region" description="Helical" evidence="3">
    <location>
        <begin position="208"/>
        <end position="227"/>
    </location>
</feature>
<dbReference type="eggNOG" id="ENOG502T2YM">
    <property type="taxonomic scope" value="Eukaryota"/>
</dbReference>
<reference evidence="5 6" key="1">
    <citation type="journal article" date="2012" name="Genome Biol.">
        <title>Genome and low-iron response of an oceanic diatom adapted to chronic iron limitation.</title>
        <authorList>
            <person name="Lommer M."/>
            <person name="Specht M."/>
            <person name="Roy A.S."/>
            <person name="Kraemer L."/>
            <person name="Andreson R."/>
            <person name="Gutowska M.A."/>
            <person name="Wolf J."/>
            <person name="Bergner S.V."/>
            <person name="Schilhabel M.B."/>
            <person name="Klostermeier U.C."/>
            <person name="Beiko R.G."/>
            <person name="Rosenstiel P."/>
            <person name="Hippler M."/>
            <person name="Laroche J."/>
        </authorList>
    </citation>
    <scope>NUCLEOTIDE SEQUENCE [LARGE SCALE GENOMIC DNA]</scope>
    <source>
        <strain evidence="5 6">CCMP1005</strain>
    </source>
</reference>
<evidence type="ECO:0000259" key="4">
    <source>
        <dbReference type="Pfam" id="PF13839"/>
    </source>
</evidence>
<dbReference type="Proteomes" id="UP000266841">
    <property type="component" value="Unassembled WGS sequence"/>
</dbReference>
<feature type="region of interest" description="Disordered" evidence="2">
    <location>
        <begin position="1"/>
        <end position="129"/>
    </location>
</feature>
<organism evidence="5 6">
    <name type="scientific">Thalassiosira oceanica</name>
    <name type="common">Marine diatom</name>
    <dbReference type="NCBI Taxonomy" id="159749"/>
    <lineage>
        <taxon>Eukaryota</taxon>
        <taxon>Sar</taxon>
        <taxon>Stramenopiles</taxon>
        <taxon>Ochrophyta</taxon>
        <taxon>Bacillariophyta</taxon>
        <taxon>Coscinodiscophyceae</taxon>
        <taxon>Thalassiosirophycidae</taxon>
        <taxon>Thalassiosirales</taxon>
        <taxon>Thalassiosiraceae</taxon>
        <taxon>Thalassiosira</taxon>
    </lineage>
</organism>
<evidence type="ECO:0000256" key="3">
    <source>
        <dbReference type="SAM" id="Phobius"/>
    </source>
</evidence>
<keyword evidence="3" id="KW-0472">Membrane</keyword>
<dbReference type="OrthoDB" id="44734at2759"/>
<keyword evidence="6" id="KW-1185">Reference proteome</keyword>
<dbReference type="Pfam" id="PF13839">
    <property type="entry name" value="PC-Esterase"/>
    <property type="match status" value="1"/>
</dbReference>
<feature type="region of interest" description="Disordered" evidence="2">
    <location>
        <begin position="149"/>
        <end position="207"/>
    </location>
</feature>
<proteinExistence type="inferred from homology"/>
<dbReference type="GO" id="GO:0016740">
    <property type="term" value="F:transferase activity"/>
    <property type="evidence" value="ECO:0007669"/>
    <property type="project" value="InterPro"/>
</dbReference>
<evidence type="ECO:0000256" key="1">
    <source>
        <dbReference type="ARBA" id="ARBA00007727"/>
    </source>
</evidence>
<feature type="compositionally biased region" description="Polar residues" evidence="2">
    <location>
        <begin position="37"/>
        <end position="46"/>
    </location>
</feature>
<gene>
    <name evidence="5" type="ORF">THAOC_10995</name>
</gene>
<feature type="compositionally biased region" description="Basic and acidic residues" evidence="2">
    <location>
        <begin position="9"/>
        <end position="20"/>
    </location>
</feature>
<evidence type="ECO:0000313" key="5">
    <source>
        <dbReference type="EMBL" id="EJK67900.1"/>
    </source>
</evidence>
<feature type="compositionally biased region" description="Low complexity" evidence="2">
    <location>
        <begin position="65"/>
        <end position="80"/>
    </location>
</feature>
<feature type="compositionally biased region" description="Basic residues" evidence="2">
    <location>
        <begin position="194"/>
        <end position="204"/>
    </location>
</feature>
<keyword evidence="3" id="KW-1133">Transmembrane helix</keyword>
<feature type="compositionally biased region" description="Low complexity" evidence="2">
    <location>
        <begin position="183"/>
        <end position="193"/>
    </location>
</feature>
<keyword evidence="3" id="KW-0812">Transmembrane</keyword>
<dbReference type="AlphaFoldDB" id="K0SR69"/>
<name>K0SR69_THAOC</name>
<comment type="similarity">
    <text evidence="1">Belongs to the PC-esterase family. TBL subfamily.</text>
</comment>
<sequence>METASRVSRKPEFEVLAAHDGRRHVHAGEEEHDNMDPSPSGSSSAFNGGRRKTVASIRGDPPAPSHQSSSSSPVTGSSRQSGGGGGNSIHSMSTAHLDNTRLLPQMPPSALRNGSINNMNSNSSGYAQPQHVNDLRNKRLANTRRIYASQAEAASPGQAPPSSRDRQGGMNISWMPFVENANSNSTTSSQGRKSSSKGRSRRSRPGPYNNLTLVAALGFVCILGAVYHHPVMRKSFKSAAVTRVLKLASSSSPAEGDKKALPTAVEPVDGRDFLDDFHSRRRRAADLADGTVFTEPAHTRMCRAIIDRLDQLDAGVTTFERAVFTESEYVCRDPDTPYTALMNMFAAELLHEANNALGLSVDYTHRCARWERYCSGNMTTVQMHLPDPLAATAGGGYDASCLDADALRAICADSMASDDPGNPDNILFPNGYLDTSSNSCGVQCHFSNILPWIRDNLRTVASDWLHTVETRALTFWLRNAAEFSHREKDDMEVSVVSLSCANSDCDMSMETCVCEFDPLPNWIYGMHIPRSSTNVAIIVSPTCAKFGAGCTLHAQEIYHFFHSLFPRSDVTYDVITSTSSWYMRMITADHLICPPGEGCLLPAMARDAYTYVYESVVPTVSTWITCTPDDYLNRMTLPIFPPAFMEGDCRHLRARVGQWAPDMALAADMQYTTPVNGYLGCADTNFEATATEPYRSPTTYRWDESVWGSCPVGVMTKDDLCAQMDELSLQRILFVGDHTTMTQAISLASMLGQNENISLNTNVVPNFSKTINCPNTNIASFELSFIRNDRLEEPGTEPSPGFPNCGPSSNKYCYAWSSDYANFSGKQLLVVNTGYHWDDDWQGYIANFQNFVGKIDEMAAANSNRADDVIMFRTSVPGHKDCDVADGIYNRYSEYCPRIVNGAFWHWWGELPPFNDYAIRIINEWNLLNTVKSGPDIELLDPWMMTILRPDGHLSGPDAGETCEMGQQECMLYSLPGPVDWWNHLLVMQLRDIATHTSINSPMIAHRR</sequence>
<comment type="caution">
    <text evidence="5">The sequence shown here is derived from an EMBL/GenBank/DDBJ whole genome shotgun (WGS) entry which is preliminary data.</text>
</comment>
<dbReference type="EMBL" id="AGNL01012422">
    <property type="protein sequence ID" value="EJK67900.1"/>
    <property type="molecule type" value="Genomic_DNA"/>
</dbReference>